<feature type="compositionally biased region" description="Acidic residues" evidence="2">
    <location>
        <begin position="911"/>
        <end position="923"/>
    </location>
</feature>
<dbReference type="PANTHER" id="PTHR15021:SF0">
    <property type="entry name" value="DISCO-RELATED, ISOFORM A-RELATED"/>
    <property type="match status" value="1"/>
</dbReference>
<feature type="domain" description="C2H2-type" evidence="3">
    <location>
        <begin position="723"/>
        <end position="751"/>
    </location>
</feature>
<keyword evidence="1" id="KW-0862">Zinc</keyword>
<dbReference type="GO" id="GO:0005634">
    <property type="term" value="C:nucleus"/>
    <property type="evidence" value="ECO:0007669"/>
    <property type="project" value="TreeGrafter"/>
</dbReference>
<evidence type="ECO:0000313" key="4">
    <source>
        <dbReference type="EMBL" id="KAF8570615.1"/>
    </source>
</evidence>
<feature type="region of interest" description="Disordered" evidence="2">
    <location>
        <begin position="232"/>
        <end position="272"/>
    </location>
</feature>
<dbReference type="PROSITE" id="PS00028">
    <property type="entry name" value="ZINC_FINGER_C2H2_1"/>
    <property type="match status" value="1"/>
</dbReference>
<dbReference type="AlphaFoldDB" id="A0A8T0DRR8"/>
<keyword evidence="1" id="KW-0863">Zinc-finger</keyword>
<dbReference type="PROSITE" id="PS50157">
    <property type="entry name" value="ZINC_FINGER_C2H2_2"/>
    <property type="match status" value="1"/>
</dbReference>
<evidence type="ECO:0000256" key="1">
    <source>
        <dbReference type="PROSITE-ProRule" id="PRU00042"/>
    </source>
</evidence>
<feature type="region of interest" description="Disordered" evidence="2">
    <location>
        <begin position="564"/>
        <end position="604"/>
    </location>
</feature>
<feature type="compositionally biased region" description="Basic and acidic residues" evidence="2">
    <location>
        <begin position="958"/>
        <end position="980"/>
    </location>
</feature>
<keyword evidence="1" id="KW-0479">Metal-binding</keyword>
<dbReference type="InterPro" id="IPR013087">
    <property type="entry name" value="Znf_C2H2_type"/>
</dbReference>
<feature type="compositionally biased region" description="Low complexity" evidence="2">
    <location>
        <begin position="572"/>
        <end position="582"/>
    </location>
</feature>
<feature type="region of interest" description="Disordered" evidence="2">
    <location>
        <begin position="855"/>
        <end position="877"/>
    </location>
</feature>
<evidence type="ECO:0000313" key="5">
    <source>
        <dbReference type="Proteomes" id="UP000699462"/>
    </source>
</evidence>
<name>A0A8T0DRR8_9TREM</name>
<keyword evidence="5" id="KW-1185">Reference proteome</keyword>
<comment type="caution">
    <text evidence="4">The sequence shown here is derived from an EMBL/GenBank/DDBJ whole genome shotgun (WGS) entry which is preliminary data.</text>
</comment>
<feature type="compositionally biased region" description="Low complexity" evidence="2">
    <location>
        <begin position="234"/>
        <end position="251"/>
    </location>
</feature>
<dbReference type="PANTHER" id="PTHR15021">
    <property type="entry name" value="DISCONNECTED-RELATED"/>
    <property type="match status" value="1"/>
</dbReference>
<dbReference type="OrthoDB" id="10070972at2759"/>
<organism evidence="4 5">
    <name type="scientific">Paragonimus westermani</name>
    <dbReference type="NCBI Taxonomy" id="34504"/>
    <lineage>
        <taxon>Eukaryota</taxon>
        <taxon>Metazoa</taxon>
        <taxon>Spiralia</taxon>
        <taxon>Lophotrochozoa</taxon>
        <taxon>Platyhelminthes</taxon>
        <taxon>Trematoda</taxon>
        <taxon>Digenea</taxon>
        <taxon>Plagiorchiida</taxon>
        <taxon>Troglotremata</taxon>
        <taxon>Troglotrematidae</taxon>
        <taxon>Paragonimus</taxon>
    </lineage>
</organism>
<dbReference type="SMART" id="SM00355">
    <property type="entry name" value="ZnF_C2H2"/>
    <property type="match status" value="2"/>
</dbReference>
<feature type="compositionally biased region" description="Polar residues" evidence="2">
    <location>
        <begin position="899"/>
        <end position="910"/>
    </location>
</feature>
<evidence type="ECO:0000256" key="2">
    <source>
        <dbReference type="SAM" id="MobiDB-lite"/>
    </source>
</evidence>
<feature type="compositionally biased region" description="Polar residues" evidence="2">
    <location>
        <begin position="256"/>
        <end position="272"/>
    </location>
</feature>
<protein>
    <recommendedName>
        <fullName evidence="3">C2H2-type domain-containing protein</fullName>
    </recommendedName>
</protein>
<dbReference type="GO" id="GO:0008270">
    <property type="term" value="F:zinc ion binding"/>
    <property type="evidence" value="ECO:0007669"/>
    <property type="project" value="UniProtKB-KW"/>
</dbReference>
<reference evidence="4 5" key="1">
    <citation type="submission" date="2019-07" db="EMBL/GenBank/DDBJ databases">
        <title>Annotation for the trematode Paragonimus westermani.</title>
        <authorList>
            <person name="Choi Y.-J."/>
        </authorList>
    </citation>
    <scope>NUCLEOTIDE SEQUENCE [LARGE SCALE GENOMIC DNA]</scope>
    <source>
        <strain evidence="4">180907_Pwestermani</strain>
    </source>
</reference>
<dbReference type="Proteomes" id="UP000699462">
    <property type="component" value="Unassembled WGS sequence"/>
</dbReference>
<feature type="region of interest" description="Disordered" evidence="2">
    <location>
        <begin position="890"/>
        <end position="986"/>
    </location>
</feature>
<dbReference type="EMBL" id="JTDF01001020">
    <property type="protein sequence ID" value="KAF8570615.1"/>
    <property type="molecule type" value="Genomic_DNA"/>
</dbReference>
<evidence type="ECO:0000259" key="3">
    <source>
        <dbReference type="PROSITE" id="PS50157"/>
    </source>
</evidence>
<feature type="compositionally biased region" description="Acidic residues" evidence="2">
    <location>
        <begin position="934"/>
        <end position="944"/>
    </location>
</feature>
<accession>A0A8T0DRR8</accession>
<feature type="region of interest" description="Disordered" evidence="2">
    <location>
        <begin position="185"/>
        <end position="215"/>
    </location>
</feature>
<sequence length="1013" mass="110793">MRCVCASCGCRRFQPNASSPRQCAECLHTWTMHVLSKVNHSSTNDSASTPSTFIAAFEIMSMALFGCHAIPIRAKILLDRLLSAQLLQADVVRLLLPFGWTFQDYSRGYMLTTPNGQLRDHWETCQPDEEPVVIQQFLRFPETRQLAQSMLAQNAPPESKTPLLSSKQQPWFHLPILNHLGEEQRSSAISQQPFTHGSTSPMFASDGASRMKLTSGNTNTCISSITQSSPATRSLTVSSLSESSSSSVSPSAEQKPGNQVNKTQSLATQKPTNARDFLKLPCEISELIGRDCQCGPESLMTSEAIQMIPNTFINAITAATLTPGLSINSCPTSLNSLLPLSQNLLKSMGDPTNVALVHPEVNDGELEVNKQTTPRHSGHMAEKTEKTQLPIPGLTFSNCLEPHWTSLISNPPRLSIGPQPTDGLTTGRQFGSAGLPFPPQLLHALAAAFRAKPPSTGHMDSLGAPTTLPFGATTIPPILNSNSWTTFQPNVAASNTDTSSPANLGILPSFERGQSDMWPHVVGSKLAADLLTNYVQPVYNYGLPTTTTTDTKQLLEQIHAFEQLQSKHQRKQQQQQQHQQRQLSRDKTINGRPPRTSINSGEMMDQSVFSTLPVGYPAFTARGCSKTVGVSRERNTADDLMRLHRLQGMDTSHPSNKHKVSSAVGQTRHPRRLDSRRGEIPKRVGCTLPGDHASQTPTANADGVDNRSLTMNSTNLSRNKKRVLCTTCKKSFCDKGALKIHYSAVHLKEMHKCTIKGCSMWFSSRRSRNRHSANPNPRLHMTHASKKLPDNATIVDDGSGKIVVRRNPLPNSVLNPPLLPDCMRKSHAFSWPDDRLSSQGEVSTPLLASCIKRTGGKAPEDYCTGPPSAGTSEASEDNLAAMKRLDKESTSLIEGDGYAQSTKNSKWSGTENEDSGDGSEFEEGVLISEGMELEHDDEIDDFDTESWKEQGTPVQSKDNSETKSLSDTRKTPSMIHDKQPSSKLDGGRNFFAAALAHSPKSWTNISPADIERV</sequence>
<dbReference type="Gene3D" id="3.30.160.60">
    <property type="entry name" value="Classic Zinc Finger"/>
    <property type="match status" value="1"/>
</dbReference>
<feature type="region of interest" description="Disordered" evidence="2">
    <location>
        <begin position="767"/>
        <end position="791"/>
    </location>
</feature>
<gene>
    <name evidence="4" type="ORF">P879_01325</name>
</gene>
<dbReference type="InterPro" id="IPR040436">
    <property type="entry name" value="Disconnected-like"/>
</dbReference>
<feature type="region of interest" description="Disordered" evidence="2">
    <location>
        <begin position="649"/>
        <end position="712"/>
    </location>
</feature>
<proteinExistence type="predicted"/>
<feature type="compositionally biased region" description="Basic and acidic residues" evidence="2">
    <location>
        <begin position="672"/>
        <end position="682"/>
    </location>
</feature>
<feature type="compositionally biased region" description="Polar residues" evidence="2">
    <location>
        <begin position="186"/>
        <end position="202"/>
    </location>
</feature>
<dbReference type="GO" id="GO:0006355">
    <property type="term" value="P:regulation of DNA-templated transcription"/>
    <property type="evidence" value="ECO:0007669"/>
    <property type="project" value="TreeGrafter"/>
</dbReference>